<keyword evidence="2" id="KW-0132">Cell division</keyword>
<dbReference type="EMBL" id="JBHTJR010000047">
    <property type="protein sequence ID" value="MFD0993454.1"/>
    <property type="molecule type" value="Genomic_DNA"/>
</dbReference>
<keyword evidence="2" id="KW-0131">Cell cycle</keyword>
<evidence type="ECO:0000313" key="3">
    <source>
        <dbReference type="Proteomes" id="UP001597062"/>
    </source>
</evidence>
<keyword evidence="1" id="KW-0812">Transmembrane</keyword>
<protein>
    <submittedName>
        <fullName evidence="2">Cell division protein FtsQ/DivIB</fullName>
    </submittedName>
</protein>
<dbReference type="Proteomes" id="UP001597062">
    <property type="component" value="Unassembled WGS sequence"/>
</dbReference>
<proteinExistence type="predicted"/>
<dbReference type="RefSeq" id="WP_386107727.1">
    <property type="nucleotide sequence ID" value="NZ_JBHTJR010000047.1"/>
</dbReference>
<evidence type="ECO:0000313" key="2">
    <source>
        <dbReference type="EMBL" id="MFD0993454.1"/>
    </source>
</evidence>
<name>A0ABW3JSV4_9FLAO</name>
<keyword evidence="1" id="KW-1133">Transmembrane helix</keyword>
<gene>
    <name evidence="2" type="ORF">ACFQ1U_09590</name>
</gene>
<keyword evidence="3" id="KW-1185">Reference proteome</keyword>
<accession>A0ABW3JSV4</accession>
<keyword evidence="1" id="KW-0472">Membrane</keyword>
<feature type="transmembrane region" description="Helical" evidence="1">
    <location>
        <begin position="6"/>
        <end position="25"/>
    </location>
</feature>
<reference evidence="3" key="1">
    <citation type="journal article" date="2019" name="Int. J. Syst. Evol. Microbiol.">
        <title>The Global Catalogue of Microorganisms (GCM) 10K type strain sequencing project: providing services to taxonomists for standard genome sequencing and annotation.</title>
        <authorList>
            <consortium name="The Broad Institute Genomics Platform"/>
            <consortium name="The Broad Institute Genome Sequencing Center for Infectious Disease"/>
            <person name="Wu L."/>
            <person name="Ma J."/>
        </authorList>
    </citation>
    <scope>NUCLEOTIDE SEQUENCE [LARGE SCALE GENOMIC DNA]</scope>
    <source>
        <strain evidence="3">CCUG 60527</strain>
    </source>
</reference>
<organism evidence="2 3">
    <name type="scientific">Tenacibaculum geojense</name>
    <dbReference type="NCBI Taxonomy" id="915352"/>
    <lineage>
        <taxon>Bacteria</taxon>
        <taxon>Pseudomonadati</taxon>
        <taxon>Bacteroidota</taxon>
        <taxon>Flavobacteriia</taxon>
        <taxon>Flavobacteriales</taxon>
        <taxon>Flavobacteriaceae</taxon>
        <taxon>Tenacibaculum</taxon>
    </lineage>
</organism>
<dbReference type="GO" id="GO:0051301">
    <property type="term" value="P:cell division"/>
    <property type="evidence" value="ECO:0007669"/>
    <property type="project" value="UniProtKB-KW"/>
</dbReference>
<evidence type="ECO:0000256" key="1">
    <source>
        <dbReference type="SAM" id="Phobius"/>
    </source>
</evidence>
<sequence length="241" mass="27156">MKKVAAYLFLPALIGVLLFVYGFSIKRNGNKIIKKIEVEFAAGTNSFLTHESVNKLLIQNNETVKNKPKSVLDLYGLENNVLANPFVEKATVFVTPDGLLKTHIKQREPIARIVNIKDNFYVDKLGGVMPLSENFSARVPLVSGVNSSENVTEITKLATVIAEDTFLRKEIVGIHKTPNNEYIFNVRSSDFVIEFGSFTDIVVKIKKLKAFYNKALVDNTINDYKKINVKYHNQVVCTKQQ</sequence>
<comment type="caution">
    <text evidence="2">The sequence shown here is derived from an EMBL/GenBank/DDBJ whole genome shotgun (WGS) entry which is preliminary data.</text>
</comment>